<dbReference type="AlphaFoldDB" id="A0A1W1YUD6"/>
<protein>
    <submittedName>
        <fullName evidence="2">Uncharacterized protein</fullName>
    </submittedName>
</protein>
<evidence type="ECO:0000256" key="1">
    <source>
        <dbReference type="SAM" id="Phobius"/>
    </source>
</evidence>
<keyword evidence="1" id="KW-1133">Transmembrane helix</keyword>
<accession>A0A1W1YUD6</accession>
<proteinExistence type="predicted"/>
<organism evidence="2 3">
    <name type="scientific">Cellulophaga tyrosinoxydans</name>
    <dbReference type="NCBI Taxonomy" id="504486"/>
    <lineage>
        <taxon>Bacteria</taxon>
        <taxon>Pseudomonadati</taxon>
        <taxon>Bacteroidota</taxon>
        <taxon>Flavobacteriia</taxon>
        <taxon>Flavobacteriales</taxon>
        <taxon>Flavobacteriaceae</taxon>
        <taxon>Cellulophaga</taxon>
    </lineage>
</organism>
<feature type="transmembrane region" description="Helical" evidence="1">
    <location>
        <begin position="32"/>
        <end position="53"/>
    </location>
</feature>
<feature type="transmembrane region" description="Helical" evidence="1">
    <location>
        <begin position="6"/>
        <end position="25"/>
    </location>
</feature>
<dbReference type="STRING" id="504486.SAMN05660703_0896"/>
<keyword evidence="1" id="KW-0812">Transmembrane</keyword>
<reference evidence="2 3" key="1">
    <citation type="submission" date="2017-04" db="EMBL/GenBank/DDBJ databases">
        <authorList>
            <person name="Afonso C.L."/>
            <person name="Miller P.J."/>
            <person name="Scott M.A."/>
            <person name="Spackman E."/>
            <person name="Goraichik I."/>
            <person name="Dimitrov K.M."/>
            <person name="Suarez D.L."/>
            <person name="Swayne D.E."/>
        </authorList>
    </citation>
    <scope>NUCLEOTIDE SEQUENCE [LARGE SCALE GENOMIC DNA]</scope>
    <source>
        <strain evidence="2 3">DSM 21164</strain>
    </source>
</reference>
<gene>
    <name evidence="2" type="ORF">SAMN05660703_0896</name>
</gene>
<name>A0A1W1YUD6_9FLAO</name>
<keyword evidence="3" id="KW-1185">Reference proteome</keyword>
<evidence type="ECO:0000313" key="2">
    <source>
        <dbReference type="EMBL" id="SMC39723.1"/>
    </source>
</evidence>
<dbReference type="EMBL" id="FWXO01000001">
    <property type="protein sequence ID" value="SMC39723.1"/>
    <property type="molecule type" value="Genomic_DNA"/>
</dbReference>
<keyword evidence="1" id="KW-0472">Membrane</keyword>
<evidence type="ECO:0000313" key="3">
    <source>
        <dbReference type="Proteomes" id="UP000192360"/>
    </source>
</evidence>
<dbReference type="Proteomes" id="UP000192360">
    <property type="component" value="Unassembled WGS sequence"/>
</dbReference>
<sequence>MGIVLLFLMPAIILIIIGIILMNSNNKKIAKILFIIAGIYLVVGLGTCGYLFFNFSLEH</sequence>